<gene>
    <name evidence="2" type="ORF">J2S59_003997</name>
</gene>
<dbReference type="InterPro" id="IPR029044">
    <property type="entry name" value="Nucleotide-diphossugar_trans"/>
</dbReference>
<sequence>MTVTAVLVSHDGERWLPRVLAGLARQTRRPDATWAVDTGSADASPALLRDAVGADRLLVEAPTTPYAAAVRAALDADAATTGADGDDWIWLLHDDSAPAPDALEALLAAAERYPDASLLTPKLREWPSLRRLLEIGVTVSGTAKRETGLERGEYDQGQHDRVREVLAGNTAGLLVRRRVLDEIGLDPALGVFAADLDLGWRAAHAGLRTLAVPAAVVFHAEAAHRGQRTGPWTARPRRAERTGQIRTVLANCSPAALPFVYLRLVLGTLLRALGFLLVRAPGDAWDEAAAALGVGLRPWRVVASRRRRRRTRTVSAREVRPLLPSLWLPYRRGWDSLGDLVSELWHLAREGLARRSQERSWAWGLVAGVALLAAAALAGRDLLAGALTGGVVAGGALLPAPADVGTWWSAIGQQPVAAWLLPAAAVATLLLGSPGLLVHLVLVLAVPLATFAALRFFRQLLGPGVAWWAALAYGLTLGVSGAVGSGQLGTLVAGIVLPLLGRSALGMLPFAAPEQRRRAVWRVAAWLALTTAFAPSAWLLAVLVTLVALGIGLRHGAVRAVLPVLVPVVMTPLLLLPWVGTRLETPGLLLLEAGLPTPYAGLDALEVLTGRVGDGAPAWWGLGIAVAALVVLLRADTRVYVAWCWAFGGLALVLAGVLTRVAVTVPGTGETLVPTPTYPLLVAQAALICAAALGGDGARRQITGASFGWRQPVAAVIVLGAVASPLAAAVWWVSGQATEDLRIDPRDPVPAYMTQISQAQDGYDVLVLHPVDESGVGWTVRRGAGVRLGLESAALATPYDTGTARAVVDLLTDGGPDAVGALVAQGVGYVYAAPPAPRRVVATLDATSGLAPASAPQRRAAAWQLEGAGTAERPHERVPELPWLLLGQGLAVVAVVVLAAPGRRSASTETETAR</sequence>
<dbReference type="InterPro" id="IPR050834">
    <property type="entry name" value="Glycosyltransf_2"/>
</dbReference>
<evidence type="ECO:0000256" key="1">
    <source>
        <dbReference type="SAM" id="Phobius"/>
    </source>
</evidence>
<evidence type="ECO:0000313" key="3">
    <source>
        <dbReference type="Proteomes" id="UP001240447"/>
    </source>
</evidence>
<comment type="caution">
    <text evidence="2">The sequence shown here is derived from an EMBL/GenBank/DDBJ whole genome shotgun (WGS) entry which is preliminary data.</text>
</comment>
<feature type="transmembrane region" description="Helical" evidence="1">
    <location>
        <begin position="465"/>
        <end position="484"/>
    </location>
</feature>
<feature type="transmembrane region" description="Helical" evidence="1">
    <location>
        <begin position="560"/>
        <end position="580"/>
    </location>
</feature>
<feature type="transmembrane region" description="Helical" evidence="1">
    <location>
        <begin position="384"/>
        <end position="404"/>
    </location>
</feature>
<dbReference type="Pfam" id="PF13641">
    <property type="entry name" value="Glyco_tranf_2_3"/>
    <property type="match status" value="1"/>
</dbReference>
<name>A0ABT9NUT0_9ACTN</name>
<dbReference type="PANTHER" id="PTHR43685">
    <property type="entry name" value="GLYCOSYLTRANSFERASE"/>
    <property type="match status" value="1"/>
</dbReference>
<feature type="transmembrane region" description="Helical" evidence="1">
    <location>
        <begin position="713"/>
        <end position="733"/>
    </location>
</feature>
<organism evidence="2 3">
    <name type="scientific">Nocardioides massiliensis</name>
    <dbReference type="NCBI Taxonomy" id="1325935"/>
    <lineage>
        <taxon>Bacteria</taxon>
        <taxon>Bacillati</taxon>
        <taxon>Actinomycetota</taxon>
        <taxon>Actinomycetes</taxon>
        <taxon>Propionibacteriales</taxon>
        <taxon>Nocardioidaceae</taxon>
        <taxon>Nocardioides</taxon>
    </lineage>
</organism>
<dbReference type="Gene3D" id="3.90.550.10">
    <property type="entry name" value="Spore Coat Polysaccharide Biosynthesis Protein SpsA, Chain A"/>
    <property type="match status" value="1"/>
</dbReference>
<feature type="transmembrane region" description="Helical" evidence="1">
    <location>
        <begin position="524"/>
        <end position="553"/>
    </location>
</feature>
<accession>A0ABT9NUT0</accession>
<evidence type="ECO:0000313" key="2">
    <source>
        <dbReference type="EMBL" id="MDP9824188.1"/>
    </source>
</evidence>
<dbReference type="SUPFAM" id="SSF53448">
    <property type="entry name" value="Nucleotide-diphospho-sugar transferases"/>
    <property type="match status" value="1"/>
</dbReference>
<dbReference type="EMBL" id="JAUSQM010000001">
    <property type="protein sequence ID" value="MDP9824188.1"/>
    <property type="molecule type" value="Genomic_DNA"/>
</dbReference>
<proteinExistence type="predicted"/>
<keyword evidence="1" id="KW-0812">Transmembrane</keyword>
<feature type="transmembrane region" description="Helical" evidence="1">
    <location>
        <begin position="616"/>
        <end position="633"/>
    </location>
</feature>
<dbReference type="PANTHER" id="PTHR43685:SF3">
    <property type="entry name" value="SLR2126 PROTEIN"/>
    <property type="match status" value="1"/>
</dbReference>
<dbReference type="RefSeq" id="WP_068123149.1">
    <property type="nucleotide sequence ID" value="NZ_CCXJ01000626.1"/>
</dbReference>
<dbReference type="Proteomes" id="UP001240447">
    <property type="component" value="Unassembled WGS sequence"/>
</dbReference>
<feature type="transmembrane region" description="Helical" evidence="1">
    <location>
        <begin position="416"/>
        <end position="445"/>
    </location>
</feature>
<feature type="transmembrane region" description="Helical" evidence="1">
    <location>
        <begin position="640"/>
        <end position="663"/>
    </location>
</feature>
<keyword evidence="1" id="KW-0472">Membrane</keyword>
<feature type="transmembrane region" description="Helical" evidence="1">
    <location>
        <begin position="491"/>
        <end position="512"/>
    </location>
</feature>
<feature type="transmembrane region" description="Helical" evidence="1">
    <location>
        <begin position="361"/>
        <end position="378"/>
    </location>
</feature>
<reference evidence="2 3" key="1">
    <citation type="submission" date="2023-07" db="EMBL/GenBank/DDBJ databases">
        <title>Sequencing the genomes of 1000 actinobacteria strains.</title>
        <authorList>
            <person name="Klenk H.-P."/>
        </authorList>
    </citation>
    <scope>NUCLEOTIDE SEQUENCE [LARGE SCALE GENOMIC DNA]</scope>
    <source>
        <strain evidence="2 3">GD13</strain>
    </source>
</reference>
<protein>
    <submittedName>
        <fullName evidence="2">GT2 family glycosyltransferase</fullName>
    </submittedName>
</protein>
<keyword evidence="3" id="KW-1185">Reference proteome</keyword>
<keyword evidence="1" id="KW-1133">Transmembrane helix</keyword>
<feature type="transmembrane region" description="Helical" evidence="1">
    <location>
        <begin position="675"/>
        <end position="693"/>
    </location>
</feature>